<dbReference type="EMBL" id="DABGYO010000053">
    <property type="protein sequence ID" value="HAJ0850075.1"/>
    <property type="molecule type" value="Genomic_DNA"/>
</dbReference>
<accession>A0A7A6JXZ8</accession>
<organism evidence="2">
    <name type="scientific">Escherichia coli</name>
    <dbReference type="NCBI Taxonomy" id="562"/>
    <lineage>
        <taxon>Bacteria</taxon>
        <taxon>Pseudomonadati</taxon>
        <taxon>Pseudomonadota</taxon>
        <taxon>Gammaproteobacteria</taxon>
        <taxon>Enterobacterales</taxon>
        <taxon>Enterobacteriaceae</taxon>
        <taxon>Escherichia</taxon>
    </lineage>
</organism>
<dbReference type="Pfam" id="PF08900">
    <property type="entry name" value="AcaB"/>
    <property type="match status" value="1"/>
</dbReference>
<evidence type="ECO:0000313" key="1">
    <source>
        <dbReference type="EMBL" id="HAI8761285.1"/>
    </source>
</evidence>
<dbReference type="RefSeq" id="WP_036941679.1">
    <property type="nucleotide sequence ID" value="NZ_CABGIG010000006.1"/>
</dbReference>
<name>A0A7A6JXZ8_ECOLX</name>
<evidence type="ECO:0000313" key="2">
    <source>
        <dbReference type="EMBL" id="HAJ0850075.1"/>
    </source>
</evidence>
<dbReference type="AlphaFoldDB" id="A0A7A6JXZ8"/>
<gene>
    <name evidence="1" type="ORF">HJ971_004723</name>
    <name evidence="2" type="ORF">HL560_24030</name>
</gene>
<dbReference type="InterPro" id="IPR014996">
    <property type="entry name" value="AcaB"/>
</dbReference>
<dbReference type="EMBL" id="DABFSR010000046">
    <property type="protein sequence ID" value="HAI8761285.1"/>
    <property type="molecule type" value="Genomic_DNA"/>
</dbReference>
<comment type="caution">
    <text evidence="2">The sequence shown here is derived from an EMBL/GenBank/DDBJ whole genome shotgun (WGS) entry which is preliminary data.</text>
</comment>
<proteinExistence type="predicted"/>
<reference evidence="2" key="2">
    <citation type="submission" date="2019-09" db="EMBL/GenBank/DDBJ databases">
        <authorList>
            <consortium name="NCBI Pathogen Detection Project"/>
        </authorList>
    </citation>
    <scope>NUCLEOTIDE SEQUENCE</scope>
    <source>
        <strain evidence="2">EC00617</strain>
        <strain evidence="1">EC00709</strain>
    </source>
</reference>
<reference evidence="2" key="1">
    <citation type="journal article" date="2018" name="Genome Biol.">
        <title>SKESA: strategic k-mer extension for scrupulous assemblies.</title>
        <authorList>
            <person name="Souvorov A."/>
            <person name="Agarwala R."/>
            <person name="Lipman D.J."/>
        </authorList>
    </citation>
    <scope>NUCLEOTIDE SEQUENCE</scope>
    <source>
        <strain evidence="2">EC00617</strain>
        <strain evidence="1">EC00709</strain>
    </source>
</reference>
<sequence length="237" mass="27345">MIDAKKNNETEDSTSLKAGPLKSQLSLTIHTDVAIQLWNGRKRNNKSDSDNEKRWLTPSVPLFLTTAARVTDDALKGLLFAEMWLYRLEQYLNTRRERIYSLMQKMEDTLKIIPKNMNISEIESTAPVNLDVYSRTPVGYRCVWLLIGVDQLALKVLQAYHYGLVSRQLRDKTLDDACHQVRSILGMAFRYRQVLINRHNLDIHNDIYQQAVKVFGELDADIISGKKRSAFLPLLKH</sequence>
<dbReference type="NCBIfam" id="TIGR03761">
    <property type="entry name" value="ICE_PFL4669"/>
    <property type="match status" value="1"/>
</dbReference>
<protein>
    <submittedName>
        <fullName evidence="2">TIGR03761 family integrating conjugative element protein</fullName>
    </submittedName>
</protein>